<feature type="transmembrane region" description="Helical" evidence="1">
    <location>
        <begin position="25"/>
        <end position="44"/>
    </location>
</feature>
<dbReference type="PANTHER" id="PTHR31600">
    <property type="entry name" value="TINY MACROCYSTS PROTEIN B-RELATED"/>
    <property type="match status" value="1"/>
</dbReference>
<accession>A0A1R2AR69</accession>
<dbReference type="InterPro" id="IPR057352">
    <property type="entry name" value="TPR_TmcB/C"/>
</dbReference>
<sequence length="1373" mass="159368">MEFLYDVCRDIFSKKYSSGSKLMKIFKIIVVNCIILAQNLQFLWNPNLNIKGWETYSKFWEIIRTPSFDAAAAQFNVLIQFFYALVGELGLFLGLFLSICTLKIFKKKVPVLLITLTRLVWTVTSEILFIPTILTFAIVYKYSSNDYNNVEEYSNNVNSKSLNLLETGKIVTIVMIVIVSFFAFVYEACAFDVKVKPEKSLAESRLHAKVNVLMKIVYFTCSILFVFFQKDNYSIYLILFLLLNGLISFGMIYYIPYYSLFMNFIKAFIHLDCSFVAIFFFTGKLLNTALIPFIASLLFQPILLVLSYETIKYRFSHIPEPNEWSEKPFEIYALSIRKYIENGELKEDLIKMMNINYKCHPNKLNRLIQSYYCVDVLKNSILGLNKIILTDHQGLDIFSNYQVYNCKSSLRFYCSENCESFKLYKYFMDFATIKTKDHKFCILYSNFLSKILEKEPKLKLLKNFVRKIAKNMKLLKRNYDEIITSFPSSYEAKEMYGSLLIHIFCEVDIGHKFMSKMSAFDAPHMKNMQKNSYNFTNDRCFFVVSGVDRIIGKIIFYNKNFLNLVGISEENAKDFYLNQIIPSLYREGHNKFLKNFIENHTNNTIFKSLPLCIVDVSGYLIECTVSSESVSLFSAVDFICTIDPIANKDRELAIITSDGFITAHTKGFPLVFGLEKPFVEGSFIKDLAPEINSDKLVPETFTKVLLRDKEKKKYRKCLIFFLKIIKIGNSSVNLLYVSEDEQEIKRFISEKNENLELNIDQSKGKLFASYIQSNFEEFKATSTTKKVEIFDEKEPNIDEEKIHEINEKSKMSSHSSSLTFLTSRESQSLNKATHVLNITKLVLLISTIVLISSNIAILSYISSEVNHSNSLQAFNHLSTLAYIVSQVALTLRVVDIDYQKGLEYQQDLNRTITNIQQLQIYQDLLFSDYDSWSYCKASKIIKQAAIPYWVFEGTPTLKTGTLHEVIGLLIQNVINIQAYEIVIQIEKNENNYENNMFFVLFNSLGSSFQQTNLALVNLVECELARVNDLSMTKNYLLIGAVIILSISAIIMSLYLLSIDKCLNILWEYLRKRAHSGYYEVKHLVTERLMQYHNEVENTDHESDNFNYKSITEIKFRHSFRYMGRFSLLFIFGALFYAVSIFVFYENIHNYLIYRPTLIHILMKRRVEMTEVCIYTLEYELGNSTFSTSYRFPYFNNLGEPKQAAENVMNSIVSTRKILRDPNIVKLMSEKLKTKLYKNIPGVSTFISLGTFRGLAYLVQEAHYLVFNNMPDSLESIKTFFSQVLEYNNLSLDVSSMANSDSKAKIENQLQKLIYFNSCCCFFLCVMYFLYFYPFLAREIALVRKITKILLIIPQTMEAKPLKSKENTTKINNC</sequence>
<evidence type="ECO:0000259" key="2">
    <source>
        <dbReference type="Pfam" id="PF25474"/>
    </source>
</evidence>
<feature type="transmembrane region" description="Helical" evidence="1">
    <location>
        <begin position="1035"/>
        <end position="1056"/>
    </location>
</feature>
<feature type="transmembrane region" description="Helical" evidence="1">
    <location>
        <begin position="1125"/>
        <end position="1144"/>
    </location>
</feature>
<keyword evidence="4" id="KW-1185">Reference proteome</keyword>
<feature type="domain" description="TmcB/TmcC TPR repeats" evidence="2">
    <location>
        <begin position="431"/>
        <end position="519"/>
    </location>
</feature>
<dbReference type="Proteomes" id="UP000187209">
    <property type="component" value="Unassembled WGS sequence"/>
</dbReference>
<dbReference type="EMBL" id="MPUH01001587">
    <property type="protein sequence ID" value="OMJ66992.1"/>
    <property type="molecule type" value="Genomic_DNA"/>
</dbReference>
<keyword evidence="1" id="KW-0472">Membrane</keyword>
<comment type="caution">
    <text evidence="3">The sequence shown here is derived from an EMBL/GenBank/DDBJ whole genome shotgun (WGS) entry which is preliminary data.</text>
</comment>
<feature type="transmembrane region" description="Helical" evidence="1">
    <location>
        <begin position="212"/>
        <end position="229"/>
    </location>
</feature>
<evidence type="ECO:0000313" key="3">
    <source>
        <dbReference type="EMBL" id="OMJ66992.1"/>
    </source>
</evidence>
<organism evidence="3 4">
    <name type="scientific">Stentor coeruleus</name>
    <dbReference type="NCBI Taxonomy" id="5963"/>
    <lineage>
        <taxon>Eukaryota</taxon>
        <taxon>Sar</taxon>
        <taxon>Alveolata</taxon>
        <taxon>Ciliophora</taxon>
        <taxon>Postciliodesmatophora</taxon>
        <taxon>Heterotrichea</taxon>
        <taxon>Heterotrichida</taxon>
        <taxon>Stentoridae</taxon>
        <taxon>Stentor</taxon>
    </lineage>
</organism>
<evidence type="ECO:0000313" key="4">
    <source>
        <dbReference type="Proteomes" id="UP000187209"/>
    </source>
</evidence>
<feature type="transmembrane region" description="Helical" evidence="1">
    <location>
        <begin position="841"/>
        <end position="861"/>
    </location>
</feature>
<dbReference type="PANTHER" id="PTHR31600:SF2">
    <property type="entry name" value="GAMETE ENRICHED GENE 10 PROTEIN-RELATED"/>
    <property type="match status" value="1"/>
</dbReference>
<name>A0A1R2AR69_9CILI</name>
<dbReference type="OrthoDB" id="303837at2759"/>
<feature type="transmembrane region" description="Helical" evidence="1">
    <location>
        <begin position="119"/>
        <end position="140"/>
    </location>
</feature>
<dbReference type="Pfam" id="PF25474">
    <property type="entry name" value="TPR_TmcB"/>
    <property type="match status" value="1"/>
</dbReference>
<dbReference type="InterPro" id="IPR052994">
    <property type="entry name" value="Tiny_macrocysts_regulators"/>
</dbReference>
<proteinExistence type="predicted"/>
<protein>
    <recommendedName>
        <fullName evidence="2">TmcB/TmcC TPR repeats domain-containing protein</fullName>
    </recommendedName>
</protein>
<evidence type="ECO:0000256" key="1">
    <source>
        <dbReference type="SAM" id="Phobius"/>
    </source>
</evidence>
<reference evidence="3 4" key="1">
    <citation type="submission" date="2016-11" db="EMBL/GenBank/DDBJ databases">
        <title>The macronuclear genome of Stentor coeruleus: a giant cell with tiny introns.</title>
        <authorList>
            <person name="Slabodnick M."/>
            <person name="Ruby J.G."/>
            <person name="Reiff S.B."/>
            <person name="Swart E.C."/>
            <person name="Gosai S."/>
            <person name="Prabakaran S."/>
            <person name="Witkowska E."/>
            <person name="Larue G.E."/>
            <person name="Fisher S."/>
            <person name="Freeman R.M."/>
            <person name="Gunawardena J."/>
            <person name="Chu W."/>
            <person name="Stover N.A."/>
            <person name="Gregory B.D."/>
            <person name="Nowacki M."/>
            <person name="Derisi J."/>
            <person name="Roy S.W."/>
            <person name="Marshall W.F."/>
            <person name="Sood P."/>
        </authorList>
    </citation>
    <scope>NUCLEOTIDE SEQUENCE [LARGE SCALE GENOMIC DNA]</scope>
    <source>
        <strain evidence="3">WM001</strain>
    </source>
</reference>
<keyword evidence="1" id="KW-0812">Transmembrane</keyword>
<keyword evidence="1" id="KW-1133">Transmembrane helix</keyword>
<feature type="transmembrane region" description="Helical" evidence="1">
    <location>
        <begin position="77"/>
        <end position="99"/>
    </location>
</feature>
<feature type="transmembrane region" description="Helical" evidence="1">
    <location>
        <begin position="1312"/>
        <end position="1332"/>
    </location>
</feature>
<feature type="transmembrane region" description="Helical" evidence="1">
    <location>
        <begin position="235"/>
        <end position="255"/>
    </location>
</feature>
<feature type="transmembrane region" description="Helical" evidence="1">
    <location>
        <begin position="170"/>
        <end position="191"/>
    </location>
</feature>
<gene>
    <name evidence="3" type="ORF">SteCoe_35975</name>
</gene>